<dbReference type="EMBL" id="BAABDK010000016">
    <property type="protein sequence ID" value="GAA4034682.1"/>
    <property type="molecule type" value="Genomic_DNA"/>
</dbReference>
<evidence type="ECO:0008006" key="3">
    <source>
        <dbReference type="Google" id="ProtNLM"/>
    </source>
</evidence>
<proteinExistence type="predicted"/>
<dbReference type="Proteomes" id="UP001501469">
    <property type="component" value="Unassembled WGS sequence"/>
</dbReference>
<evidence type="ECO:0000313" key="1">
    <source>
        <dbReference type="EMBL" id="GAA4034682.1"/>
    </source>
</evidence>
<protein>
    <recommendedName>
        <fullName evidence="3">AB hydrolase-1 domain-containing protein</fullName>
    </recommendedName>
</protein>
<sequence length="383" mass="42486">MSDSAPKPPSRFRRALGAVGRAALLPVQGASYLVRAGQAHQHFFLPVLNGALGDQLATRFDSRAIRMSFRRGGHDVAVADLGLAELHQKTVVYIHGLMGDELIWQTGFQDAPGSRRYGPRLAEETRSRALYLRFNSGLHLSQNGRELNRLLTELVETWPDAIGELVLVGHSMGGLIIRSAGYYGNKLIINNEELSSKSTQESAQFSITNSQLLIQNQAPWLAHLRSIFLIGTPNDGSWLEQNSHFTARLLERINLFPTRFLSKALNQRSNGIKDLRYSILVDEDWQDAHANDFMPPRTPVPPLPGVQYHILMGSWLRATRPSALREYFGDGLVGHGSARGHATFGDEAAMPAGASVRTAVFSQQHHGGLLTHPEVFQYLKQWS</sequence>
<gene>
    <name evidence="1" type="ORF">GCM10022409_18900</name>
</gene>
<dbReference type="Gene3D" id="3.40.50.1820">
    <property type="entry name" value="alpha/beta hydrolase"/>
    <property type="match status" value="1"/>
</dbReference>
<dbReference type="RefSeq" id="WP_345053339.1">
    <property type="nucleotide sequence ID" value="NZ_BAABDK010000016.1"/>
</dbReference>
<comment type="caution">
    <text evidence="1">The sequence shown here is derived from an EMBL/GenBank/DDBJ whole genome shotgun (WGS) entry which is preliminary data.</text>
</comment>
<dbReference type="InterPro" id="IPR029058">
    <property type="entry name" value="AB_hydrolase_fold"/>
</dbReference>
<reference evidence="2" key="1">
    <citation type="journal article" date="2019" name="Int. J. Syst. Evol. Microbiol.">
        <title>The Global Catalogue of Microorganisms (GCM) 10K type strain sequencing project: providing services to taxonomists for standard genome sequencing and annotation.</title>
        <authorList>
            <consortium name="The Broad Institute Genomics Platform"/>
            <consortium name="The Broad Institute Genome Sequencing Center for Infectious Disease"/>
            <person name="Wu L."/>
            <person name="Ma J."/>
        </authorList>
    </citation>
    <scope>NUCLEOTIDE SEQUENCE [LARGE SCALE GENOMIC DNA]</scope>
    <source>
        <strain evidence="2">JCM 17225</strain>
    </source>
</reference>
<organism evidence="1 2">
    <name type="scientific">Hymenobacter glaciei</name>
    <dbReference type="NCBI Taxonomy" id="877209"/>
    <lineage>
        <taxon>Bacteria</taxon>
        <taxon>Pseudomonadati</taxon>
        <taxon>Bacteroidota</taxon>
        <taxon>Cytophagia</taxon>
        <taxon>Cytophagales</taxon>
        <taxon>Hymenobacteraceae</taxon>
        <taxon>Hymenobacter</taxon>
    </lineage>
</organism>
<dbReference type="SUPFAM" id="SSF53474">
    <property type="entry name" value="alpha/beta-Hydrolases"/>
    <property type="match status" value="1"/>
</dbReference>
<accession>A0ABP7U2L9</accession>
<name>A0ABP7U2L9_9BACT</name>
<keyword evidence="2" id="KW-1185">Reference proteome</keyword>
<evidence type="ECO:0000313" key="2">
    <source>
        <dbReference type="Proteomes" id="UP001501469"/>
    </source>
</evidence>